<dbReference type="InterPro" id="IPR000571">
    <property type="entry name" value="Znf_CCCH"/>
</dbReference>
<dbReference type="OrthoDB" id="5355510at2759"/>
<dbReference type="GO" id="GO:0008270">
    <property type="term" value="F:zinc ion binding"/>
    <property type="evidence" value="ECO:0007669"/>
    <property type="project" value="UniProtKB-KW"/>
</dbReference>
<feature type="compositionally biased region" description="Low complexity" evidence="2">
    <location>
        <begin position="355"/>
        <end position="368"/>
    </location>
</feature>
<proteinExistence type="predicted"/>
<evidence type="ECO:0000256" key="1">
    <source>
        <dbReference type="PROSITE-ProRule" id="PRU00723"/>
    </source>
</evidence>
<keyword evidence="1" id="KW-0479">Metal-binding</keyword>
<evidence type="ECO:0000313" key="5">
    <source>
        <dbReference type="Proteomes" id="UP000308549"/>
    </source>
</evidence>
<accession>A0A4U0U6C5</accession>
<dbReference type="PROSITE" id="PS50103">
    <property type="entry name" value="ZF_C3H1"/>
    <property type="match status" value="1"/>
</dbReference>
<reference evidence="4 5" key="1">
    <citation type="submission" date="2017-03" db="EMBL/GenBank/DDBJ databases">
        <title>Genomes of endolithic fungi from Antarctica.</title>
        <authorList>
            <person name="Coleine C."/>
            <person name="Masonjones S."/>
            <person name="Stajich J.E."/>
        </authorList>
    </citation>
    <scope>NUCLEOTIDE SEQUENCE [LARGE SCALE GENOMIC DNA]</scope>
    <source>
        <strain evidence="4 5">CCFEE 6315</strain>
    </source>
</reference>
<feature type="region of interest" description="Disordered" evidence="2">
    <location>
        <begin position="531"/>
        <end position="592"/>
    </location>
</feature>
<feature type="compositionally biased region" description="Low complexity" evidence="2">
    <location>
        <begin position="437"/>
        <end position="446"/>
    </location>
</feature>
<feature type="compositionally biased region" description="Low complexity" evidence="2">
    <location>
        <begin position="382"/>
        <end position="428"/>
    </location>
</feature>
<comment type="caution">
    <text evidence="4">The sequence shown here is derived from an EMBL/GenBank/DDBJ whole genome shotgun (WGS) entry which is preliminary data.</text>
</comment>
<keyword evidence="1" id="KW-0862">Zinc</keyword>
<name>A0A4U0U6C5_9PEZI</name>
<gene>
    <name evidence="4" type="ORF">B0A50_02461</name>
</gene>
<feature type="region of interest" description="Disordered" evidence="2">
    <location>
        <begin position="132"/>
        <end position="187"/>
    </location>
</feature>
<feature type="compositionally biased region" description="Low complexity" evidence="2">
    <location>
        <begin position="478"/>
        <end position="513"/>
    </location>
</feature>
<protein>
    <recommendedName>
        <fullName evidence="3">C3H1-type domain-containing protein</fullName>
    </recommendedName>
</protein>
<sequence>MATFNPYQAVPNFAGRSTPQMLAQPNQPRPLYFLSRNTGVLVPLIPADEIPFNVRLQGVPRVMQFDQTIGMQHVGTAPYTGLTFKVEDDGPQRPITTCQPPSAGHFRSQSNSVNSPLKGYLAPDTLARQALATQSTPPPTSSNPTTTTTPRHISAHQSSNNWRNPAPPSTATPTARTTTTSDSNPTQSLIDAIISTTSGAAEAARLGYTPKPTATPPSGAQPDQDRKEFCTYWIRTGECDYMQQGCLYKHEMPDRAGLERIGFRTVPRWWLERGGGSARSGGMGVERPVVGSGGRRKDWLKSGLRGGSVSGSSEGSSSEEGNEEREGSSGSEGRVSELSSAGSTAAVEAKPSTPPLAKSSLSSNAANKTPAPARSTFPLPPSAATTAATSSPEPRKPTPTTDLDLIDLTLPLPANTTNTTTTSSLNPPSTKPPKPSTPSTTPASTATGAKVFVPKGESPIPHLAAYTAASARKRAGGTSSRRASKATAATSASAAPGGPGQTQLQTQTQVQKPARQEKRFEGLMASRHAVGDVADSASSAGTGGVGGVGGVNSGSSETGGAGGSGGGGSAGKARHGEGRSGRTGCRMRRPAGFAGGVVGKGGVGEGTIGLI</sequence>
<dbReference type="Proteomes" id="UP000308549">
    <property type="component" value="Unassembled WGS sequence"/>
</dbReference>
<evidence type="ECO:0000259" key="3">
    <source>
        <dbReference type="PROSITE" id="PS50103"/>
    </source>
</evidence>
<evidence type="ECO:0000256" key="2">
    <source>
        <dbReference type="SAM" id="MobiDB-lite"/>
    </source>
</evidence>
<feature type="compositionally biased region" description="Low complexity" evidence="2">
    <location>
        <begin position="171"/>
        <end position="186"/>
    </location>
</feature>
<feature type="compositionally biased region" description="Low complexity" evidence="2">
    <location>
        <begin position="328"/>
        <end position="340"/>
    </location>
</feature>
<organism evidence="4 5">
    <name type="scientific">Salinomyces thailandicus</name>
    <dbReference type="NCBI Taxonomy" id="706561"/>
    <lineage>
        <taxon>Eukaryota</taxon>
        <taxon>Fungi</taxon>
        <taxon>Dikarya</taxon>
        <taxon>Ascomycota</taxon>
        <taxon>Pezizomycotina</taxon>
        <taxon>Dothideomycetes</taxon>
        <taxon>Dothideomycetidae</taxon>
        <taxon>Mycosphaerellales</taxon>
        <taxon>Teratosphaeriaceae</taxon>
        <taxon>Salinomyces</taxon>
    </lineage>
</organism>
<dbReference type="EMBL" id="NAJL01000010">
    <property type="protein sequence ID" value="TKA30741.1"/>
    <property type="molecule type" value="Genomic_DNA"/>
</dbReference>
<feature type="region of interest" description="Disordered" evidence="2">
    <location>
        <begin position="273"/>
        <end position="446"/>
    </location>
</feature>
<feature type="compositionally biased region" description="Low complexity" evidence="2">
    <location>
        <begin position="310"/>
        <end position="319"/>
    </location>
</feature>
<dbReference type="AlphaFoldDB" id="A0A4U0U6C5"/>
<feature type="compositionally biased region" description="Low complexity" evidence="2">
    <location>
        <begin position="531"/>
        <end position="540"/>
    </location>
</feature>
<keyword evidence="5" id="KW-1185">Reference proteome</keyword>
<feature type="zinc finger region" description="C3H1-type" evidence="1">
    <location>
        <begin position="224"/>
        <end position="253"/>
    </location>
</feature>
<evidence type="ECO:0000313" key="4">
    <source>
        <dbReference type="EMBL" id="TKA30741.1"/>
    </source>
</evidence>
<feature type="compositionally biased region" description="Gly residues" evidence="2">
    <location>
        <begin position="541"/>
        <end position="570"/>
    </location>
</feature>
<feature type="domain" description="C3H1-type" evidence="3">
    <location>
        <begin position="224"/>
        <end position="253"/>
    </location>
</feature>
<feature type="compositionally biased region" description="Gly residues" evidence="2">
    <location>
        <begin position="273"/>
        <end position="284"/>
    </location>
</feature>
<feature type="region of interest" description="Disordered" evidence="2">
    <location>
        <begin position="471"/>
        <end position="517"/>
    </location>
</feature>
<feature type="region of interest" description="Disordered" evidence="2">
    <location>
        <begin position="87"/>
        <end position="119"/>
    </location>
</feature>
<keyword evidence="1" id="KW-0863">Zinc-finger</keyword>